<dbReference type="PANTHER" id="PTHR33293:SF1">
    <property type="entry name" value="INSERTION ELEMENT IS1 1 PROTEIN INSB-RELATED"/>
    <property type="match status" value="1"/>
</dbReference>
<dbReference type="InterPro" id="IPR051354">
    <property type="entry name" value="Transposase_27_IS1"/>
</dbReference>
<dbReference type="GO" id="GO:0003677">
    <property type="term" value="F:DNA binding"/>
    <property type="evidence" value="ECO:0007669"/>
    <property type="project" value="InterPro"/>
</dbReference>
<dbReference type="AlphaFoldDB" id="A8YHM7"/>
<proteinExistence type="inferred from homology"/>
<evidence type="ECO:0000313" key="5">
    <source>
        <dbReference type="EMBL" id="CAO87708.1"/>
    </source>
</evidence>
<evidence type="ECO:0000313" key="6">
    <source>
        <dbReference type="EMBL" id="CAO89960.1"/>
    </source>
</evidence>
<evidence type="ECO:0000256" key="3">
    <source>
        <dbReference type="ARBA" id="ARBA00022578"/>
    </source>
</evidence>
<reference evidence="6" key="1">
    <citation type="submission" date="2007-08" db="EMBL/GenBank/DDBJ databases">
        <authorList>
            <person name="Frangeul L."/>
        </authorList>
    </citation>
    <scope>NUCLEOTIDE SEQUENCE</scope>
    <source>
        <strain evidence="6">PCC 7806</strain>
    </source>
</reference>
<evidence type="ECO:0000256" key="1">
    <source>
        <dbReference type="ARBA" id="ARBA00004091"/>
    </source>
</evidence>
<evidence type="ECO:0000313" key="7">
    <source>
        <dbReference type="EMBL" id="CAO91466.1"/>
    </source>
</evidence>
<dbReference type="Pfam" id="PF03400">
    <property type="entry name" value="DDE_Tnp_IS1"/>
    <property type="match status" value="1"/>
</dbReference>
<comment type="similarity">
    <text evidence="2">Belongs to the transposase 27 family.</text>
</comment>
<gene>
    <name evidence="5" type="primary">insB</name>
    <name evidence="6" type="ORF">IPF_2901</name>
    <name evidence="7" type="ORF">IPF_4824</name>
    <name evidence="5" type="ORF">IPF_7308</name>
</gene>
<protein>
    <submittedName>
        <fullName evidence="5">InsB protein</fullName>
    </submittedName>
    <submittedName>
        <fullName evidence="6">Similarity to tr|Q70JS5|Q70JS5</fullName>
    </submittedName>
</protein>
<evidence type="ECO:0000256" key="2">
    <source>
        <dbReference type="ARBA" id="ARBA00008841"/>
    </source>
</evidence>
<dbReference type="InterPro" id="IPR005063">
    <property type="entry name" value="Transposase_27"/>
</dbReference>
<dbReference type="GO" id="GO:0006313">
    <property type="term" value="P:DNA transposition"/>
    <property type="evidence" value="ECO:0007669"/>
    <property type="project" value="InterPro"/>
</dbReference>
<dbReference type="PANTHER" id="PTHR33293">
    <property type="entry name" value="INSERTION ELEMENT IS1 1 PROTEIN INSB-RELATED"/>
    <property type="match status" value="1"/>
</dbReference>
<keyword evidence="3" id="KW-0815">Transposition</keyword>
<sequence>MTDGWKVYPNFIPDGDQIISKTYMTRVEGENTRLRHYLARLHRKTLCYSKSEQMLRHSIRLLIHYLKFEDVPVPYSNNRSYFPLNARHFA</sequence>
<comment type="function">
    <text evidence="1">Absolutely required for transposition of IS1.</text>
</comment>
<name>A8YHM7_MICA7</name>
<dbReference type="EMBL" id="AM778944">
    <property type="protein sequence ID" value="CAO89960.1"/>
    <property type="molecule type" value="Genomic_DNA"/>
</dbReference>
<dbReference type="EMBL" id="AM778957">
    <property type="protein sequence ID" value="CAO91466.1"/>
    <property type="molecule type" value="Genomic_DNA"/>
</dbReference>
<dbReference type="GO" id="GO:0004803">
    <property type="term" value="F:transposase activity"/>
    <property type="evidence" value="ECO:0007669"/>
    <property type="project" value="InterPro"/>
</dbReference>
<dbReference type="EMBL" id="AM778953">
    <property type="protein sequence ID" value="CAO87708.1"/>
    <property type="molecule type" value="Genomic_DNA"/>
</dbReference>
<evidence type="ECO:0000256" key="4">
    <source>
        <dbReference type="ARBA" id="ARBA00023172"/>
    </source>
</evidence>
<accession>A8YHM7</accession>
<keyword evidence="4" id="KW-0233">DNA recombination</keyword>
<organism evidence="6">
    <name type="scientific">Microcystis aeruginosa (strain PCC 7806)</name>
    <dbReference type="NCBI Taxonomy" id="267872"/>
    <lineage>
        <taxon>Bacteria</taxon>
        <taxon>Bacillati</taxon>
        <taxon>Cyanobacteriota</taxon>
        <taxon>Cyanophyceae</taxon>
        <taxon>Oscillatoriophycideae</taxon>
        <taxon>Chroococcales</taxon>
        <taxon>Microcystaceae</taxon>
        <taxon>Microcystis</taxon>
    </lineage>
</organism>